<comment type="caution">
    <text evidence="2">The sequence shown here is derived from an EMBL/GenBank/DDBJ whole genome shotgun (WGS) entry which is preliminary data.</text>
</comment>
<feature type="chain" id="PRO_5043912897" description="Lipoprotein" evidence="1">
    <location>
        <begin position="18"/>
        <end position="177"/>
    </location>
</feature>
<dbReference type="EMBL" id="LPBJ01000047">
    <property type="protein sequence ID" value="KVP98081.1"/>
    <property type="molecule type" value="Genomic_DNA"/>
</dbReference>
<dbReference type="RefSeq" id="WP_059925063.1">
    <property type="nucleotide sequence ID" value="NZ_LPBG01000047.1"/>
</dbReference>
<gene>
    <name evidence="2" type="ORF">WJ96_05790</name>
</gene>
<dbReference type="PROSITE" id="PS51257">
    <property type="entry name" value="PROKAR_LIPOPROTEIN"/>
    <property type="match status" value="1"/>
</dbReference>
<dbReference type="AlphaFoldDB" id="A0AAW3N260"/>
<keyword evidence="1" id="KW-0732">Signal</keyword>
<feature type="signal peptide" evidence="1">
    <location>
        <begin position="1"/>
        <end position="17"/>
    </location>
</feature>
<protein>
    <recommendedName>
        <fullName evidence="4">Lipoprotein</fullName>
    </recommendedName>
</protein>
<evidence type="ECO:0000313" key="2">
    <source>
        <dbReference type="EMBL" id="KVP98081.1"/>
    </source>
</evidence>
<organism evidence="2 3">
    <name type="scientific">Burkholderia ubonensis</name>
    <dbReference type="NCBI Taxonomy" id="101571"/>
    <lineage>
        <taxon>Bacteria</taxon>
        <taxon>Pseudomonadati</taxon>
        <taxon>Pseudomonadota</taxon>
        <taxon>Betaproteobacteria</taxon>
        <taxon>Burkholderiales</taxon>
        <taxon>Burkholderiaceae</taxon>
        <taxon>Burkholderia</taxon>
        <taxon>Burkholderia cepacia complex</taxon>
    </lineage>
</organism>
<name>A0AAW3N260_9BURK</name>
<sequence length="177" mass="19695">MRIFKVFKTLALMGAVALTLSGCGPTEEELVSAVGKAMEAGLPADFAKLEFAERPYGNSPASTLVFQGKAATIVSVSKPRLRGYWYPEVVMYGLAVTRNGRYFEFTYLSALHSEEKEVRLPFFEAVPCIEASCRAIRDARQLSVTSAKNWFFNSDSFTPERYKALFNEDAPPQRITA</sequence>
<evidence type="ECO:0000256" key="1">
    <source>
        <dbReference type="SAM" id="SignalP"/>
    </source>
</evidence>
<dbReference type="Proteomes" id="UP000056453">
    <property type="component" value="Unassembled WGS sequence"/>
</dbReference>
<keyword evidence="3" id="KW-1185">Reference proteome</keyword>
<proteinExistence type="predicted"/>
<evidence type="ECO:0000313" key="3">
    <source>
        <dbReference type="Proteomes" id="UP000056453"/>
    </source>
</evidence>
<reference evidence="2 3" key="1">
    <citation type="submission" date="2015-11" db="EMBL/GenBank/DDBJ databases">
        <title>Expanding the genomic diversity of Burkholderia species for the development of highly accurate diagnostics.</title>
        <authorList>
            <person name="Sahl J."/>
            <person name="Keim P."/>
            <person name="Wagner D."/>
        </authorList>
    </citation>
    <scope>NUCLEOTIDE SEQUENCE [LARGE SCALE GENOMIC DNA]</scope>
    <source>
        <strain evidence="2 3">MSMB1808WGS</strain>
    </source>
</reference>
<evidence type="ECO:0008006" key="4">
    <source>
        <dbReference type="Google" id="ProtNLM"/>
    </source>
</evidence>
<accession>A0AAW3N260</accession>